<proteinExistence type="predicted"/>
<dbReference type="VEuPathDB" id="AmoebaDB:EHI8A_000370"/>
<evidence type="ECO:0000313" key="2">
    <source>
        <dbReference type="Proteomes" id="UP000078387"/>
    </source>
</evidence>
<protein>
    <recommendedName>
        <fullName evidence="3">WD domain containing protein</fullName>
    </recommendedName>
</protein>
<dbReference type="InterPro" id="IPR039694">
    <property type="entry name" value="WDR11"/>
</dbReference>
<name>A0A5K1VQU0_ENTHI</name>
<comment type="caution">
    <text evidence="1">The sequence shown here is derived from an EMBL/GenBank/DDBJ whole genome shotgun (WGS) entry which is preliminary data.</text>
</comment>
<dbReference type="SUPFAM" id="SSF50978">
    <property type="entry name" value="WD40 repeat-like"/>
    <property type="match status" value="1"/>
</dbReference>
<dbReference type="VEuPathDB" id="AmoebaDB:KM1_000960"/>
<dbReference type="EMBL" id="BDEQ01000001">
    <property type="protein sequence ID" value="GAT93922.1"/>
    <property type="molecule type" value="Genomic_DNA"/>
</dbReference>
<dbReference type="PANTHER" id="PTHR14593:SF5">
    <property type="entry name" value="WD REPEAT-CONTAINING PROTEIN 11"/>
    <property type="match status" value="1"/>
</dbReference>
<evidence type="ECO:0008006" key="3">
    <source>
        <dbReference type="Google" id="ProtNLM"/>
    </source>
</evidence>
<dbReference type="PANTHER" id="PTHR14593">
    <property type="entry name" value="WD REPEAT-CONTAINING PROTEIN 11"/>
    <property type="match status" value="1"/>
</dbReference>
<dbReference type="Proteomes" id="UP000078387">
    <property type="component" value="Unassembled WGS sequence"/>
</dbReference>
<dbReference type="VEuPathDB" id="AmoebaDB:EHI_118680"/>
<accession>A0A5K1VQU0</accession>
<dbReference type="InterPro" id="IPR036322">
    <property type="entry name" value="WD40_repeat_dom_sf"/>
</dbReference>
<dbReference type="VEuPathDB" id="AmoebaDB:EHI7A_001030"/>
<dbReference type="AlphaFoldDB" id="A0A5K1VQU0"/>
<sequence length="985" mass="112794">MNYSFINEGHSKLTPLCLPGPAHPTNVHACDWDYGLIAIAFNSIIYIINPLSCNMCYAYNGHASPVTSVCFKTNDFLSTLSSPNKPDITIASGDVSGKIHVWGIWSTSKPIEFESLDHSPVVGLQWDNCNSSALIVLYRSGTLICYDILSEEKHKPKWVVKDIFKDPIGFSNSIYARGSFGIYGGQSMCFCNLASSIFKGYELDTSTPNLLRVEEGVLRLKYSNIRRQVTYILLTKHFLIFDTALRSTLATIDLPEEPADFTLLYNEKYFALLTHNGNIFVYEIINLVQIRSYGRMEISSVLAKGNRLHKYTTVSIVPDAMDNSNLIVRIQEGPLILLKLNTNPYSMVIKGIVQTFPSTIRWFISKQIYSVGVTEDGMMYVLKGGEIYRMFEISKLNPKGLFWLNDIVGVYGIKMKEHSKESKNYIIFIDPLNGEIKKTLKLRNCYGEIKKVCCKGDNKSIVVCYTNSLEEIEIEGYRIIQFIEKSVVGVSYDKELMIIDKNEYKKYGSGKDIITKDVRKGQFSAIATKGLYTVLADNKGCLTIIYNNKVQTIILPDNKHISKIVFSPTKDCNNVIILGEKVIIFDVGGMRILSGHTNYLTRLNLPILDVFWLSQYPAVLLSTGEVLVLDMCLFLCNGLFKETMNPLPLSCVEPTIRRDILFSLLHGIKLKNLDYPIPNNEDTLERLIEIYFRLKDIKHWKYWNLMKWVVEHKLPESGSPYITVQNYVVEKDETTTHYSNALKNYNIKSKLQIDYHAFALSEMRLGRRNEAFTHFLKVLKSPYDEEYFKYAMRASLLSLTMEGNSLSRQRLITSLFNDPSTDKTHLIQLHKLLNQNREVCKLYIDIGKFEEAMVVSSLFLDDDAKTDIFLCIVLKYIYDNCWPKAIEMLTSMGRLIDVIRLYLYTGHVEMAAHVSMVIIERNLFDLNMSLHQIYQLIHVPNQDERKFGTLKELIRHVMSEYVHCLESLPSNECLVSAFKHSKFNI</sequence>
<dbReference type="VEuPathDB" id="AmoebaDB:EHI5A_002130"/>
<dbReference type="FunFam" id="2.130.10.10:FF:001765">
    <property type="entry name" value="Uncharacterized protein"/>
    <property type="match status" value="1"/>
</dbReference>
<dbReference type="OMA" id="KLTTNPY"/>
<organism evidence="1 2">
    <name type="scientific">Entamoeba histolytica</name>
    <dbReference type="NCBI Taxonomy" id="5759"/>
    <lineage>
        <taxon>Eukaryota</taxon>
        <taxon>Amoebozoa</taxon>
        <taxon>Evosea</taxon>
        <taxon>Archamoebae</taxon>
        <taxon>Mastigamoebida</taxon>
        <taxon>Entamoebidae</taxon>
        <taxon>Entamoeba</taxon>
    </lineage>
</organism>
<reference evidence="1 2" key="1">
    <citation type="submission" date="2016-05" db="EMBL/GenBank/DDBJ databases">
        <title>First whole genome sequencing of Entamoeba histolytica HM1:IMSS-clone-6.</title>
        <authorList>
            <person name="Mukherjee Avik.K."/>
            <person name="Izumyama S."/>
            <person name="Nakada-Tsukui K."/>
            <person name="Nozaki T."/>
        </authorList>
    </citation>
    <scope>NUCLEOTIDE SEQUENCE [LARGE SCALE GENOMIC DNA]</scope>
    <source>
        <strain evidence="1 2">HM1:IMSS clone 6</strain>
    </source>
</reference>
<gene>
    <name evidence="1" type="ORF">CL6EHI_118680</name>
</gene>
<dbReference type="SMART" id="SM00320">
    <property type="entry name" value="WD40"/>
    <property type="match status" value="2"/>
</dbReference>
<dbReference type="SUPFAM" id="SSF69322">
    <property type="entry name" value="Tricorn protease domain 2"/>
    <property type="match status" value="1"/>
</dbReference>
<evidence type="ECO:0000313" key="1">
    <source>
        <dbReference type="EMBL" id="GAT93922.1"/>
    </source>
</evidence>
<dbReference type="InterPro" id="IPR001680">
    <property type="entry name" value="WD40_rpt"/>
</dbReference>
<dbReference type="Gene3D" id="2.130.10.10">
    <property type="entry name" value="YVTN repeat-like/Quinoprotein amine dehydrogenase"/>
    <property type="match status" value="1"/>
</dbReference>
<dbReference type="GO" id="GO:0005737">
    <property type="term" value="C:cytoplasm"/>
    <property type="evidence" value="ECO:0007669"/>
    <property type="project" value="TreeGrafter"/>
</dbReference>
<dbReference type="InterPro" id="IPR015943">
    <property type="entry name" value="WD40/YVTN_repeat-like_dom_sf"/>
</dbReference>